<reference evidence="3 4" key="1">
    <citation type="journal article" date="2008" name="Science">
        <title>The Physcomitrella genome reveals evolutionary insights into the conquest of land by plants.</title>
        <authorList>
            <person name="Rensing S."/>
            <person name="Lang D."/>
            <person name="Zimmer A."/>
            <person name="Terry A."/>
            <person name="Salamov A."/>
            <person name="Shapiro H."/>
            <person name="Nishiyama T."/>
            <person name="Perroud P.-F."/>
            <person name="Lindquist E."/>
            <person name="Kamisugi Y."/>
            <person name="Tanahashi T."/>
            <person name="Sakakibara K."/>
            <person name="Fujita T."/>
            <person name="Oishi K."/>
            <person name="Shin-I T."/>
            <person name="Kuroki Y."/>
            <person name="Toyoda A."/>
            <person name="Suzuki Y."/>
            <person name="Hashimoto A."/>
            <person name="Yamaguchi K."/>
            <person name="Sugano A."/>
            <person name="Kohara Y."/>
            <person name="Fujiyama A."/>
            <person name="Anterola A."/>
            <person name="Aoki S."/>
            <person name="Ashton N."/>
            <person name="Barbazuk W.B."/>
            <person name="Barker E."/>
            <person name="Bennetzen J."/>
            <person name="Bezanilla M."/>
            <person name="Blankenship R."/>
            <person name="Cho S.H."/>
            <person name="Dutcher S."/>
            <person name="Estelle M."/>
            <person name="Fawcett J.A."/>
            <person name="Gundlach H."/>
            <person name="Hanada K."/>
            <person name="Heyl A."/>
            <person name="Hicks K.A."/>
            <person name="Hugh J."/>
            <person name="Lohr M."/>
            <person name="Mayer K."/>
            <person name="Melkozernov A."/>
            <person name="Murata T."/>
            <person name="Nelson D."/>
            <person name="Pils B."/>
            <person name="Prigge M."/>
            <person name="Reiss B."/>
            <person name="Renner T."/>
            <person name="Rombauts S."/>
            <person name="Rushton P."/>
            <person name="Sanderfoot A."/>
            <person name="Schween G."/>
            <person name="Shiu S.-H."/>
            <person name="Stueber K."/>
            <person name="Theodoulou F.L."/>
            <person name="Tu H."/>
            <person name="Van de Peer Y."/>
            <person name="Verrier P.J."/>
            <person name="Waters E."/>
            <person name="Wood A."/>
            <person name="Yang L."/>
            <person name="Cove D."/>
            <person name="Cuming A."/>
            <person name="Hasebe M."/>
            <person name="Lucas S."/>
            <person name="Mishler D.B."/>
            <person name="Reski R."/>
            <person name="Grigoriev I."/>
            <person name="Quatrano R.S."/>
            <person name="Boore J.L."/>
        </authorList>
    </citation>
    <scope>NUCLEOTIDE SEQUENCE [LARGE SCALE GENOMIC DNA]</scope>
    <source>
        <strain evidence="3 4">cv. Gransden 2004</strain>
    </source>
</reference>
<evidence type="ECO:0000313" key="3">
    <source>
        <dbReference type="EnsemblPlants" id="Pp3c17_800V3.9"/>
    </source>
</evidence>
<organism evidence="3 4">
    <name type="scientific">Physcomitrium patens</name>
    <name type="common">Spreading-leaved earth moss</name>
    <name type="synonym">Physcomitrella patens</name>
    <dbReference type="NCBI Taxonomy" id="3218"/>
    <lineage>
        <taxon>Eukaryota</taxon>
        <taxon>Viridiplantae</taxon>
        <taxon>Streptophyta</taxon>
        <taxon>Embryophyta</taxon>
        <taxon>Bryophyta</taxon>
        <taxon>Bryophytina</taxon>
        <taxon>Bryopsida</taxon>
        <taxon>Funariidae</taxon>
        <taxon>Funariales</taxon>
        <taxon>Funariaceae</taxon>
        <taxon>Physcomitrium</taxon>
    </lineage>
</organism>
<reference evidence="3 4" key="2">
    <citation type="journal article" date="2018" name="Plant J.">
        <title>The Physcomitrella patens chromosome-scale assembly reveals moss genome structure and evolution.</title>
        <authorList>
            <person name="Lang D."/>
            <person name="Ullrich K.K."/>
            <person name="Murat F."/>
            <person name="Fuchs J."/>
            <person name="Jenkins J."/>
            <person name="Haas F.B."/>
            <person name="Piednoel M."/>
            <person name="Gundlach H."/>
            <person name="Van Bel M."/>
            <person name="Meyberg R."/>
            <person name="Vives C."/>
            <person name="Morata J."/>
            <person name="Symeonidi A."/>
            <person name="Hiss M."/>
            <person name="Muchero W."/>
            <person name="Kamisugi Y."/>
            <person name="Saleh O."/>
            <person name="Blanc G."/>
            <person name="Decker E.L."/>
            <person name="van Gessel N."/>
            <person name="Grimwood J."/>
            <person name="Hayes R.D."/>
            <person name="Graham S.W."/>
            <person name="Gunter L.E."/>
            <person name="McDaniel S.F."/>
            <person name="Hoernstein S.N.W."/>
            <person name="Larsson A."/>
            <person name="Li F.W."/>
            <person name="Perroud P.F."/>
            <person name="Phillips J."/>
            <person name="Ranjan P."/>
            <person name="Rokshar D.S."/>
            <person name="Rothfels C.J."/>
            <person name="Schneider L."/>
            <person name="Shu S."/>
            <person name="Stevenson D.W."/>
            <person name="Thummler F."/>
            <person name="Tillich M."/>
            <person name="Villarreal Aguilar J.C."/>
            <person name="Widiez T."/>
            <person name="Wong G.K."/>
            <person name="Wymore A."/>
            <person name="Zhang Y."/>
            <person name="Zimmer A.D."/>
            <person name="Quatrano R.S."/>
            <person name="Mayer K.F.X."/>
            <person name="Goodstein D."/>
            <person name="Casacuberta J.M."/>
            <person name="Vandepoele K."/>
            <person name="Reski R."/>
            <person name="Cuming A.C."/>
            <person name="Tuskan G.A."/>
            <person name="Maumus F."/>
            <person name="Salse J."/>
            <person name="Schmutz J."/>
            <person name="Rensing S.A."/>
        </authorList>
    </citation>
    <scope>NUCLEOTIDE SEQUENCE [LARGE SCALE GENOMIC DNA]</scope>
    <source>
        <strain evidence="3 4">cv. Gransden 2004</strain>
    </source>
</reference>
<dbReference type="AlphaFoldDB" id="A0A7I4BDI6"/>
<evidence type="ECO:0000256" key="2">
    <source>
        <dbReference type="SAM" id="MobiDB-lite"/>
    </source>
</evidence>
<reference evidence="3" key="3">
    <citation type="submission" date="2020-12" db="UniProtKB">
        <authorList>
            <consortium name="EnsemblPlants"/>
        </authorList>
    </citation>
    <scope>IDENTIFICATION</scope>
</reference>
<dbReference type="RefSeq" id="XP_024401490.1">
    <property type="nucleotide sequence ID" value="XM_024545722.2"/>
</dbReference>
<evidence type="ECO:0000256" key="1">
    <source>
        <dbReference type="SAM" id="Coils"/>
    </source>
</evidence>
<keyword evidence="4" id="KW-1185">Reference proteome</keyword>
<dbReference type="EMBL" id="ABEU02000017">
    <property type="status" value="NOT_ANNOTATED_CDS"/>
    <property type="molecule type" value="Genomic_DNA"/>
</dbReference>
<proteinExistence type="predicted"/>
<dbReference type="GeneID" id="112294830"/>
<dbReference type="Gramene" id="Pp3c17_800V3.9">
    <property type="protein sequence ID" value="Pp3c17_800V3.9"/>
    <property type="gene ID" value="Pp3c17_800"/>
</dbReference>
<protein>
    <recommendedName>
        <fullName evidence="5">XS domain-containing protein</fullName>
    </recommendedName>
</protein>
<feature type="region of interest" description="Disordered" evidence="2">
    <location>
        <begin position="1"/>
        <end position="33"/>
    </location>
</feature>
<dbReference type="EnsemblPlants" id="Pp3c17_800V3.9">
    <property type="protein sequence ID" value="Pp3c17_800V3.9"/>
    <property type="gene ID" value="Pp3c17_800"/>
</dbReference>
<sequence length="574" mass="67268">MDHKRRVAAEGPLARKRLKDQSHATTSPSPMMFLLGGSSNRAARSLDIQDLDKMVEDSTYRELLPVVRKELVIKRDVDMALIRRGVKRLKGGNQEEMVCAVCPTPKKFKGWGALLIHAERFVKEKARQHRGYFRALKQALQEEENSNSDGKYFQEYGRKDVQPLARSLSTAQAEEDDRVASWKPNILIVQDDKIDEVERIICPRASHRESEVNRHACSGMDRTAKPRLKEILAVYSSGKDGKRNVFVFPATEVGYINGKELTLACSKEHTTLEYNCDDHRNLSSKANEKAVSASISNMALKGWTNIKEKNGLKLLPDKEVNGRKGELFDDGKFDRIGKIMTRWADNFKAINRNFEVQRSFRLGSRMYELDRVWQDDLKRIESYAPSTKKKVRNQITAIEDELKKEHLVWLQEVEDVREQFQRMADSMKKEEEINNLRNLRCKERNLRKQHQMEHEQMRVENMQRHSRVNSELISKRYKRNVEGQLMVETWIDEYHRLWRESTKAKNERLRLQTLHDKVHTKAYITKKRECPICFELFRKPETSSRSNDDLFRKFYPVNKLCLDLTCPQRHKFKS</sequence>
<evidence type="ECO:0000313" key="4">
    <source>
        <dbReference type="Proteomes" id="UP000006727"/>
    </source>
</evidence>
<dbReference type="KEGG" id="ppp:112294830"/>
<name>A0A7I4BDI6_PHYPA</name>
<feature type="coiled-coil region" evidence="1">
    <location>
        <begin position="410"/>
        <end position="449"/>
    </location>
</feature>
<accession>A0A7I4BDI6</accession>
<gene>
    <name evidence="3" type="primary">LOC112294830</name>
</gene>
<dbReference type="OrthoDB" id="1906948at2759"/>
<evidence type="ECO:0008006" key="5">
    <source>
        <dbReference type="Google" id="ProtNLM"/>
    </source>
</evidence>
<keyword evidence="1" id="KW-0175">Coiled coil</keyword>
<dbReference type="InParanoid" id="A0A7I4BDI6"/>
<dbReference type="Proteomes" id="UP000006727">
    <property type="component" value="Chromosome 17"/>
</dbReference>